<keyword evidence="3" id="KW-1185">Reference proteome</keyword>
<dbReference type="AlphaFoldDB" id="A0A0D0BUV9"/>
<gene>
    <name evidence="2" type="ORF">GYMLUDRAFT_60215</name>
</gene>
<dbReference type="PANTHER" id="PTHR46177:SF1">
    <property type="entry name" value="INTEGRASE CATALYTIC DOMAIN-CONTAINING PROTEIN"/>
    <property type="match status" value="1"/>
</dbReference>
<dbReference type="EMBL" id="KN834780">
    <property type="protein sequence ID" value="KIK59296.1"/>
    <property type="molecule type" value="Genomic_DNA"/>
</dbReference>
<organism evidence="2 3">
    <name type="scientific">Collybiopsis luxurians FD-317 M1</name>
    <dbReference type="NCBI Taxonomy" id="944289"/>
    <lineage>
        <taxon>Eukaryota</taxon>
        <taxon>Fungi</taxon>
        <taxon>Dikarya</taxon>
        <taxon>Basidiomycota</taxon>
        <taxon>Agaricomycotina</taxon>
        <taxon>Agaricomycetes</taxon>
        <taxon>Agaricomycetidae</taxon>
        <taxon>Agaricales</taxon>
        <taxon>Marasmiineae</taxon>
        <taxon>Omphalotaceae</taxon>
        <taxon>Collybiopsis</taxon>
        <taxon>Collybiopsis luxurians</taxon>
    </lineage>
</organism>
<protein>
    <recommendedName>
        <fullName evidence="1">Integrase core domain-containing protein</fullName>
    </recommendedName>
</protein>
<feature type="domain" description="Integrase core" evidence="1">
    <location>
        <begin position="158"/>
        <end position="332"/>
    </location>
</feature>
<evidence type="ECO:0000313" key="3">
    <source>
        <dbReference type="Proteomes" id="UP000053593"/>
    </source>
</evidence>
<sequence length="416" mass="47137">MNRNPAGKNQYATCISADDLTLVEALTKYHRNKLTNNTTISRLLEAEYKIKMSPSTVKNRRKELGLKGSRGVMKTLDAGGKAQAEQLVLNEMSKDPAQRAGVRTIQARVAYHSSTHLARDFVSDVMHEHAEEGFDKREPTAKKINRVPKVPLGIHHRWAGDGHDKLYKIGFPIWAVVDDATGKYLDGWVVPSNRMANVVAYCFLLLVEKFGGIPTQFTTDCGSETTMLFGLMNALREIFHPESPLEELPAHIYLRSVHNISIERSWLRLRLDFGDNAVIFFNRGIEEGIYNPHDPDHYTLCQWLWPVLLRQELAEFLEFRNGAKMRKDKDKAGPSGISRDQAFTLYEDWGGQNFLMPVDVAVIREIKETMGGDGLLEFVSAEFASHAQEAYDSLHIKKLAFDNVWIVFSAMIPLLF</sequence>
<dbReference type="InterPro" id="IPR058913">
    <property type="entry name" value="Integrase_dom_put"/>
</dbReference>
<accession>A0A0D0BUV9</accession>
<dbReference type="PANTHER" id="PTHR46177">
    <property type="entry name" value="INTEGRASE CATALYTIC DOMAIN-CONTAINING PROTEIN"/>
    <property type="match status" value="1"/>
</dbReference>
<dbReference type="HOGENOM" id="CLU_039761_0_1_1"/>
<dbReference type="Pfam" id="PF24764">
    <property type="entry name" value="rva_4"/>
    <property type="match status" value="1"/>
</dbReference>
<reference evidence="2 3" key="1">
    <citation type="submission" date="2014-04" db="EMBL/GenBank/DDBJ databases">
        <title>Evolutionary Origins and Diversification of the Mycorrhizal Mutualists.</title>
        <authorList>
            <consortium name="DOE Joint Genome Institute"/>
            <consortium name="Mycorrhizal Genomics Consortium"/>
            <person name="Kohler A."/>
            <person name="Kuo A."/>
            <person name="Nagy L.G."/>
            <person name="Floudas D."/>
            <person name="Copeland A."/>
            <person name="Barry K.W."/>
            <person name="Cichocki N."/>
            <person name="Veneault-Fourrey C."/>
            <person name="LaButti K."/>
            <person name="Lindquist E.A."/>
            <person name="Lipzen A."/>
            <person name="Lundell T."/>
            <person name="Morin E."/>
            <person name="Murat C."/>
            <person name="Riley R."/>
            <person name="Ohm R."/>
            <person name="Sun H."/>
            <person name="Tunlid A."/>
            <person name="Henrissat B."/>
            <person name="Grigoriev I.V."/>
            <person name="Hibbett D.S."/>
            <person name="Martin F."/>
        </authorList>
    </citation>
    <scope>NUCLEOTIDE SEQUENCE [LARGE SCALE GENOMIC DNA]</scope>
    <source>
        <strain evidence="2 3">FD-317 M1</strain>
    </source>
</reference>
<evidence type="ECO:0000259" key="1">
    <source>
        <dbReference type="Pfam" id="PF24764"/>
    </source>
</evidence>
<proteinExistence type="predicted"/>
<dbReference type="OrthoDB" id="5392716at2759"/>
<name>A0A0D0BUV9_9AGAR</name>
<dbReference type="Proteomes" id="UP000053593">
    <property type="component" value="Unassembled WGS sequence"/>
</dbReference>
<evidence type="ECO:0000313" key="2">
    <source>
        <dbReference type="EMBL" id="KIK59296.1"/>
    </source>
</evidence>